<dbReference type="Pfam" id="PF03412">
    <property type="entry name" value="Peptidase_C39"/>
    <property type="match status" value="1"/>
</dbReference>
<dbReference type="InterPro" id="IPR017871">
    <property type="entry name" value="ABC_transporter-like_CS"/>
</dbReference>
<name>A0A1M5CX19_9BACT</name>
<feature type="domain" description="Peptidase C39" evidence="13">
    <location>
        <begin position="9"/>
        <end position="132"/>
    </location>
</feature>
<dbReference type="GO" id="GO:0005524">
    <property type="term" value="F:ATP binding"/>
    <property type="evidence" value="ECO:0007669"/>
    <property type="project" value="UniProtKB-KW"/>
</dbReference>
<dbReference type="Proteomes" id="UP000184480">
    <property type="component" value="Unassembled WGS sequence"/>
</dbReference>
<dbReference type="SUPFAM" id="SSF90123">
    <property type="entry name" value="ABC transporter transmembrane region"/>
    <property type="match status" value="1"/>
</dbReference>
<dbReference type="STRING" id="1346286.SAMN05444362_1083"/>
<dbReference type="Gene3D" id="3.90.70.10">
    <property type="entry name" value="Cysteine proteinases"/>
    <property type="match status" value="1"/>
</dbReference>
<dbReference type="InterPro" id="IPR011527">
    <property type="entry name" value="ABC1_TM_dom"/>
</dbReference>
<evidence type="ECO:0000256" key="2">
    <source>
        <dbReference type="ARBA" id="ARBA00022448"/>
    </source>
</evidence>
<dbReference type="GO" id="GO:0015421">
    <property type="term" value="F:ABC-type oligopeptide transporter activity"/>
    <property type="evidence" value="ECO:0007669"/>
    <property type="project" value="TreeGrafter"/>
</dbReference>
<evidence type="ECO:0000313" key="15">
    <source>
        <dbReference type="Proteomes" id="UP000184480"/>
    </source>
</evidence>
<keyword evidence="8 10" id="KW-1133">Transmembrane helix</keyword>
<evidence type="ECO:0000256" key="1">
    <source>
        <dbReference type="ARBA" id="ARBA00004651"/>
    </source>
</evidence>
<keyword evidence="2" id="KW-0813">Transport</keyword>
<feature type="transmembrane region" description="Helical" evidence="10">
    <location>
        <begin position="290"/>
        <end position="308"/>
    </location>
</feature>
<dbReference type="Pfam" id="PF00664">
    <property type="entry name" value="ABC_membrane"/>
    <property type="match status" value="1"/>
</dbReference>
<dbReference type="InterPro" id="IPR003593">
    <property type="entry name" value="AAA+_ATPase"/>
</dbReference>
<evidence type="ECO:0000256" key="8">
    <source>
        <dbReference type="ARBA" id="ARBA00022989"/>
    </source>
</evidence>
<feature type="domain" description="ABC transporter" evidence="11">
    <location>
        <begin position="490"/>
        <end position="727"/>
    </location>
</feature>
<proteinExistence type="predicted"/>
<dbReference type="OrthoDB" id="9760358at2"/>
<evidence type="ECO:0000256" key="5">
    <source>
        <dbReference type="ARBA" id="ARBA00022741"/>
    </source>
</evidence>
<dbReference type="InterPro" id="IPR005074">
    <property type="entry name" value="Peptidase_C39"/>
</dbReference>
<dbReference type="InterPro" id="IPR027417">
    <property type="entry name" value="P-loop_NTPase"/>
</dbReference>
<dbReference type="Pfam" id="PF00005">
    <property type="entry name" value="ABC_tran"/>
    <property type="match status" value="1"/>
</dbReference>
<feature type="transmembrane region" description="Helical" evidence="10">
    <location>
        <begin position="210"/>
        <end position="235"/>
    </location>
</feature>
<gene>
    <name evidence="14" type="ORF">SAMN05444362_1083</name>
</gene>
<sequence>MRKFPLYKQHDAMDCGPTCLRMIAAFYGKHFSLERLRQKARLTKEGVSLLGISEAAESLGFRTMGVSISFEQLCEAPLPCIVYWNQEHFLVVYDIKQGKNGTQVYVADPAGGKLKFTKEEFSKSWISTTEEGVPHGIALLLEPSPDFYKYNDDIERRKGFSFLFSYLKPYRSMVTQLILGLAIGSLLMLILPFLSQAVVDIGINTQNLNFVYLVLIAQLVLTLSNATVGFIRGWILLHLGSRINIALISDYLIKLMRMPMGYFDTKMVGDILQRINDHTRIQDYLTNSSLNVLFSFFNIIVLGIVLAFYSLKIFAIFMIGSLLYFLWVWLFMKKRAELDHKNFAQQSANQSAVIQLITGMQEIKLNACEQQKRWAWEGIQARLFRLRIKGLALGQYQDSGAIFINQTKNILITALVAKFVIDGEMTLGMMMAVQYIIGQLNSPVDQIIDFARKTQDARLSLDRLSDLQDQEDETIQDEGRIQEIPSGKNLIVAQLFFAYDATSAGNRVLNDIGIMIPAGKKTAIVGTSGSGKTTLLKLLLGYYPPQKGVIVLGENNLENYSKREWRKRCGVVMQEGFIFSDSIARNIAPAAEIIDKDLLLKAAGMANLTDFIEGLPLGYNTKIGNDGHGLSQGQKQRILIARAIYKDPEFVFLDEATNALDANNEKVIMENLDHFFEGRTSVIVAHRLSTVRNADQIIVLEKGSVIEVGTHDQLSAKKGAYYHLVKNQLEL</sequence>
<keyword evidence="15" id="KW-1185">Reference proteome</keyword>
<evidence type="ECO:0000256" key="9">
    <source>
        <dbReference type="ARBA" id="ARBA00023136"/>
    </source>
</evidence>
<dbReference type="PROSITE" id="PS50929">
    <property type="entry name" value="ABC_TM1F"/>
    <property type="match status" value="1"/>
</dbReference>
<evidence type="ECO:0000313" key="14">
    <source>
        <dbReference type="EMBL" id="SHF59137.1"/>
    </source>
</evidence>
<dbReference type="GO" id="GO:0006508">
    <property type="term" value="P:proteolysis"/>
    <property type="evidence" value="ECO:0007669"/>
    <property type="project" value="InterPro"/>
</dbReference>
<dbReference type="PANTHER" id="PTHR43394">
    <property type="entry name" value="ATP-DEPENDENT PERMEASE MDL1, MITOCHONDRIAL"/>
    <property type="match status" value="1"/>
</dbReference>
<dbReference type="PROSITE" id="PS50990">
    <property type="entry name" value="PEPTIDASE_C39"/>
    <property type="match status" value="1"/>
</dbReference>
<keyword evidence="4 10" id="KW-0812">Transmembrane</keyword>
<feature type="transmembrane region" description="Helical" evidence="10">
    <location>
        <begin position="177"/>
        <end position="198"/>
    </location>
</feature>
<dbReference type="SMART" id="SM00382">
    <property type="entry name" value="AAA"/>
    <property type="match status" value="1"/>
</dbReference>
<dbReference type="AlphaFoldDB" id="A0A1M5CX19"/>
<dbReference type="RefSeq" id="WP_062178377.1">
    <property type="nucleotide sequence ID" value="NZ_BBXL01000004.1"/>
</dbReference>
<evidence type="ECO:0000256" key="6">
    <source>
        <dbReference type="ARBA" id="ARBA00022801"/>
    </source>
</evidence>
<dbReference type="Gene3D" id="1.20.1560.10">
    <property type="entry name" value="ABC transporter type 1, transmembrane domain"/>
    <property type="match status" value="1"/>
</dbReference>
<dbReference type="PROSITE" id="PS50893">
    <property type="entry name" value="ABC_TRANSPORTER_2"/>
    <property type="match status" value="1"/>
</dbReference>
<evidence type="ECO:0000256" key="3">
    <source>
        <dbReference type="ARBA" id="ARBA00022475"/>
    </source>
</evidence>
<dbReference type="FunFam" id="3.40.50.300:FF:000299">
    <property type="entry name" value="ABC transporter ATP-binding protein/permease"/>
    <property type="match status" value="1"/>
</dbReference>
<organism evidence="14 15">
    <name type="scientific">Dysgonomonas macrotermitis</name>
    <dbReference type="NCBI Taxonomy" id="1346286"/>
    <lineage>
        <taxon>Bacteria</taxon>
        <taxon>Pseudomonadati</taxon>
        <taxon>Bacteroidota</taxon>
        <taxon>Bacteroidia</taxon>
        <taxon>Bacteroidales</taxon>
        <taxon>Dysgonomonadaceae</taxon>
        <taxon>Dysgonomonas</taxon>
    </lineage>
</organism>
<feature type="transmembrane region" description="Helical" evidence="10">
    <location>
        <begin position="314"/>
        <end position="332"/>
    </location>
</feature>
<dbReference type="GO" id="GO:0016887">
    <property type="term" value="F:ATP hydrolysis activity"/>
    <property type="evidence" value="ECO:0007669"/>
    <property type="project" value="InterPro"/>
</dbReference>
<evidence type="ECO:0000256" key="4">
    <source>
        <dbReference type="ARBA" id="ARBA00022692"/>
    </source>
</evidence>
<comment type="subcellular location">
    <subcellularLocation>
        <location evidence="1">Cell membrane</location>
        <topology evidence="1">Multi-pass membrane protein</topology>
    </subcellularLocation>
</comment>
<dbReference type="CDD" id="cd02418">
    <property type="entry name" value="Peptidase_C39B"/>
    <property type="match status" value="1"/>
</dbReference>
<dbReference type="PANTHER" id="PTHR43394:SF1">
    <property type="entry name" value="ATP-BINDING CASSETTE SUB-FAMILY B MEMBER 10, MITOCHONDRIAL"/>
    <property type="match status" value="1"/>
</dbReference>
<keyword evidence="7 14" id="KW-0067">ATP-binding</keyword>
<dbReference type="InterPro" id="IPR003439">
    <property type="entry name" value="ABC_transporter-like_ATP-bd"/>
</dbReference>
<dbReference type="SUPFAM" id="SSF52540">
    <property type="entry name" value="P-loop containing nucleoside triphosphate hydrolases"/>
    <property type="match status" value="1"/>
</dbReference>
<keyword evidence="3" id="KW-1003">Cell membrane</keyword>
<dbReference type="InterPro" id="IPR039421">
    <property type="entry name" value="Type_1_exporter"/>
</dbReference>
<evidence type="ECO:0000259" key="12">
    <source>
        <dbReference type="PROSITE" id="PS50929"/>
    </source>
</evidence>
<accession>A0A1M5CX19</accession>
<dbReference type="InterPro" id="IPR036640">
    <property type="entry name" value="ABC1_TM_sf"/>
</dbReference>
<feature type="domain" description="ABC transmembrane type-1" evidence="12">
    <location>
        <begin position="177"/>
        <end position="456"/>
    </location>
</feature>
<keyword evidence="5" id="KW-0547">Nucleotide-binding</keyword>
<dbReference type="Gene3D" id="3.40.50.300">
    <property type="entry name" value="P-loop containing nucleotide triphosphate hydrolases"/>
    <property type="match status" value="1"/>
</dbReference>
<protein>
    <submittedName>
        <fullName evidence="14">ATP-binding cassette, subfamily B</fullName>
    </submittedName>
</protein>
<dbReference type="PROSITE" id="PS00211">
    <property type="entry name" value="ABC_TRANSPORTER_1"/>
    <property type="match status" value="1"/>
</dbReference>
<evidence type="ECO:0000256" key="10">
    <source>
        <dbReference type="SAM" id="Phobius"/>
    </source>
</evidence>
<keyword evidence="9 10" id="KW-0472">Membrane</keyword>
<dbReference type="CDD" id="cd18571">
    <property type="entry name" value="ABC_6TM_peptidase_like"/>
    <property type="match status" value="1"/>
</dbReference>
<evidence type="ECO:0000259" key="11">
    <source>
        <dbReference type="PROSITE" id="PS50893"/>
    </source>
</evidence>
<evidence type="ECO:0000256" key="7">
    <source>
        <dbReference type="ARBA" id="ARBA00022840"/>
    </source>
</evidence>
<dbReference type="EMBL" id="FQUC01000008">
    <property type="protein sequence ID" value="SHF59137.1"/>
    <property type="molecule type" value="Genomic_DNA"/>
</dbReference>
<keyword evidence="6" id="KW-0378">Hydrolase</keyword>
<dbReference type="GO" id="GO:0008233">
    <property type="term" value="F:peptidase activity"/>
    <property type="evidence" value="ECO:0007669"/>
    <property type="project" value="InterPro"/>
</dbReference>
<evidence type="ECO:0000259" key="13">
    <source>
        <dbReference type="PROSITE" id="PS50990"/>
    </source>
</evidence>
<dbReference type="GO" id="GO:0005886">
    <property type="term" value="C:plasma membrane"/>
    <property type="evidence" value="ECO:0007669"/>
    <property type="project" value="UniProtKB-SubCell"/>
</dbReference>
<reference evidence="15" key="1">
    <citation type="submission" date="2016-11" db="EMBL/GenBank/DDBJ databases">
        <authorList>
            <person name="Varghese N."/>
            <person name="Submissions S."/>
        </authorList>
    </citation>
    <scope>NUCLEOTIDE SEQUENCE [LARGE SCALE GENOMIC DNA]</scope>
    <source>
        <strain evidence="15">DSM 27370</strain>
    </source>
</reference>